<dbReference type="OrthoDB" id="10520428at2759"/>
<feature type="compositionally biased region" description="Basic and acidic residues" evidence="1">
    <location>
        <begin position="1"/>
        <end position="16"/>
    </location>
</feature>
<feature type="compositionally biased region" description="Low complexity" evidence="1">
    <location>
        <begin position="269"/>
        <end position="283"/>
    </location>
</feature>
<gene>
    <name evidence="2" type="ORF">PMIN01_09509</name>
</gene>
<feature type="compositionally biased region" description="Low complexity" evidence="1">
    <location>
        <begin position="58"/>
        <end position="72"/>
    </location>
</feature>
<evidence type="ECO:0000256" key="1">
    <source>
        <dbReference type="SAM" id="MobiDB-lite"/>
    </source>
</evidence>
<comment type="caution">
    <text evidence="2">The sequence shown here is derived from an EMBL/GenBank/DDBJ whole genome shotgun (WGS) entry which is preliminary data.</text>
</comment>
<dbReference type="EMBL" id="WJXW01000010">
    <property type="protein sequence ID" value="KAF9732651.1"/>
    <property type="molecule type" value="Genomic_DNA"/>
</dbReference>
<feature type="compositionally biased region" description="Polar residues" evidence="1">
    <location>
        <begin position="20"/>
        <end position="35"/>
    </location>
</feature>
<evidence type="ECO:0000313" key="2">
    <source>
        <dbReference type="EMBL" id="KAF9732651.1"/>
    </source>
</evidence>
<evidence type="ECO:0000313" key="3">
    <source>
        <dbReference type="Proteomes" id="UP000756921"/>
    </source>
</evidence>
<accession>A0A9P6GBK5</accession>
<protein>
    <submittedName>
        <fullName evidence="2">Uncharacterized protein</fullName>
    </submittedName>
</protein>
<keyword evidence="3" id="KW-1185">Reference proteome</keyword>
<dbReference type="AlphaFoldDB" id="A0A9P6GBK5"/>
<sequence>MSGRRNRWDLGPDDKPGPMPTTSPAAQVAAPSSFSDRAPEATPTTSEQSSRRGSVHVDFPAPTPDDFAPSAPQEFPGLSWGRDFPITERDSVLDAIRQLPQESIVAQFARGTCTLLKSPTGAVKTEATVDNPGTSRRPVGIKTSTSRSNLSGWTSGGNMVNLIVTFGRAHLHENQLEMIIRYDTGRMMVRSPGHTTWTEHRACDPNTYLPNPSGQPPPWTQETGLVTDAEVGREAWRRLSCAPFLVAPAGPGAAGGTPMLPPPRPPVLPSTVPSRTGPTVQVPVPSPVPVPAPAAAARARGRSTRRNQLDRAVDRTNLGDYY</sequence>
<organism evidence="2 3">
    <name type="scientific">Paraphaeosphaeria minitans</name>
    <dbReference type="NCBI Taxonomy" id="565426"/>
    <lineage>
        <taxon>Eukaryota</taxon>
        <taxon>Fungi</taxon>
        <taxon>Dikarya</taxon>
        <taxon>Ascomycota</taxon>
        <taxon>Pezizomycotina</taxon>
        <taxon>Dothideomycetes</taxon>
        <taxon>Pleosporomycetidae</taxon>
        <taxon>Pleosporales</taxon>
        <taxon>Massarineae</taxon>
        <taxon>Didymosphaeriaceae</taxon>
        <taxon>Paraphaeosphaeria</taxon>
    </lineage>
</organism>
<feature type="compositionally biased region" description="Polar residues" evidence="1">
    <location>
        <begin position="42"/>
        <end position="52"/>
    </location>
</feature>
<name>A0A9P6GBK5_9PLEO</name>
<proteinExistence type="predicted"/>
<feature type="region of interest" description="Disordered" evidence="1">
    <location>
        <begin position="255"/>
        <end position="322"/>
    </location>
</feature>
<reference evidence="2" key="1">
    <citation type="journal article" date="2020" name="Mol. Plant Microbe Interact.">
        <title>Genome Sequence of the Biocontrol Agent Coniothyrium minitans strain Conio (IMI 134523).</title>
        <authorList>
            <person name="Patel D."/>
            <person name="Shittu T.A."/>
            <person name="Baroncelli R."/>
            <person name="Muthumeenakshi S."/>
            <person name="Osborne T.H."/>
            <person name="Janganan T.K."/>
            <person name="Sreenivasaprasad S."/>
        </authorList>
    </citation>
    <scope>NUCLEOTIDE SEQUENCE</scope>
    <source>
        <strain evidence="2">Conio</strain>
    </source>
</reference>
<feature type="compositionally biased region" description="Pro residues" evidence="1">
    <location>
        <begin position="259"/>
        <end position="268"/>
    </location>
</feature>
<dbReference type="Proteomes" id="UP000756921">
    <property type="component" value="Unassembled WGS sequence"/>
</dbReference>
<feature type="region of interest" description="Disordered" evidence="1">
    <location>
        <begin position="129"/>
        <end position="150"/>
    </location>
</feature>
<feature type="region of interest" description="Disordered" evidence="1">
    <location>
        <begin position="1"/>
        <end position="82"/>
    </location>
</feature>